<dbReference type="EMBL" id="LAZR01015129">
    <property type="protein sequence ID" value="KKM14508.1"/>
    <property type="molecule type" value="Genomic_DNA"/>
</dbReference>
<feature type="domain" description="AB hydrolase-1" evidence="1">
    <location>
        <begin position="39"/>
        <end position="126"/>
    </location>
</feature>
<dbReference type="Pfam" id="PF12697">
    <property type="entry name" value="Abhydrolase_6"/>
    <property type="match status" value="1"/>
</dbReference>
<comment type="caution">
    <text evidence="2">The sequence shown here is derived from an EMBL/GenBank/DDBJ whole genome shotgun (WGS) entry which is preliminary data.</text>
</comment>
<organism evidence="2">
    <name type="scientific">marine sediment metagenome</name>
    <dbReference type="NCBI Taxonomy" id="412755"/>
    <lineage>
        <taxon>unclassified sequences</taxon>
        <taxon>metagenomes</taxon>
        <taxon>ecological metagenomes</taxon>
    </lineage>
</organism>
<evidence type="ECO:0000259" key="1">
    <source>
        <dbReference type="Pfam" id="PF12697"/>
    </source>
</evidence>
<sequence>MLVPGFLSPRALLSPLEARLEESGHNVSLFKGWPTLTVFQYRDLLAQLRDEGPAVVIGHSLGGMIAVLAAERRPDLLKAVIGLDPFIFDPVDIECPYFEVRGLEYRLCHPREPDDPAPDRLLTWAPHALVPIDPKVMDYTAGLINYLASPRSGGNRDNG</sequence>
<dbReference type="InterPro" id="IPR029058">
    <property type="entry name" value="AB_hydrolase_fold"/>
</dbReference>
<name>A0A0F9JXA0_9ZZZZ</name>
<proteinExistence type="predicted"/>
<dbReference type="Gene3D" id="3.40.50.1820">
    <property type="entry name" value="alpha/beta hydrolase"/>
    <property type="match status" value="1"/>
</dbReference>
<reference evidence="2" key="1">
    <citation type="journal article" date="2015" name="Nature">
        <title>Complex archaea that bridge the gap between prokaryotes and eukaryotes.</title>
        <authorList>
            <person name="Spang A."/>
            <person name="Saw J.H."/>
            <person name="Jorgensen S.L."/>
            <person name="Zaremba-Niedzwiedzka K."/>
            <person name="Martijn J."/>
            <person name="Lind A.E."/>
            <person name="van Eijk R."/>
            <person name="Schleper C."/>
            <person name="Guy L."/>
            <person name="Ettema T.J."/>
        </authorList>
    </citation>
    <scope>NUCLEOTIDE SEQUENCE</scope>
</reference>
<gene>
    <name evidence="2" type="ORF">LCGC14_1705370</name>
</gene>
<dbReference type="AlphaFoldDB" id="A0A0F9JXA0"/>
<accession>A0A0F9JXA0</accession>
<dbReference type="SUPFAM" id="SSF53474">
    <property type="entry name" value="alpha/beta-Hydrolases"/>
    <property type="match status" value="1"/>
</dbReference>
<protein>
    <recommendedName>
        <fullName evidence="1">AB hydrolase-1 domain-containing protein</fullName>
    </recommendedName>
</protein>
<dbReference type="InterPro" id="IPR000073">
    <property type="entry name" value="AB_hydrolase_1"/>
</dbReference>
<evidence type="ECO:0000313" key="2">
    <source>
        <dbReference type="EMBL" id="KKM14508.1"/>
    </source>
</evidence>